<keyword evidence="4" id="KW-1185">Reference proteome</keyword>
<feature type="compositionally biased region" description="Low complexity" evidence="2">
    <location>
        <begin position="360"/>
        <end position="381"/>
    </location>
</feature>
<dbReference type="FunFam" id="2.20.110.10:FF:000002">
    <property type="entry name" value="Phosphatidylinositol 4-phosphate 5-kinase 8"/>
    <property type="match status" value="1"/>
</dbReference>
<dbReference type="AlphaFoldDB" id="A0A088S1Q1"/>
<organism evidence="3 4">
    <name type="scientific">Leishmania panamensis</name>
    <dbReference type="NCBI Taxonomy" id="5679"/>
    <lineage>
        <taxon>Eukaryota</taxon>
        <taxon>Discoba</taxon>
        <taxon>Euglenozoa</taxon>
        <taxon>Kinetoplastea</taxon>
        <taxon>Metakinetoplastina</taxon>
        <taxon>Trypanosomatida</taxon>
        <taxon>Trypanosomatidae</taxon>
        <taxon>Leishmaniinae</taxon>
        <taxon>Leishmania</taxon>
        <taxon>Leishmania guyanensis species complex</taxon>
    </lineage>
</organism>
<dbReference type="InterPro" id="IPR003409">
    <property type="entry name" value="MORN"/>
</dbReference>
<protein>
    <recommendedName>
        <fullName evidence="5">MORN repeat-containing protein</fullName>
    </recommendedName>
</protein>
<dbReference type="PANTHER" id="PTHR23084:SF263">
    <property type="entry name" value="MORN REPEAT-CONTAINING PROTEIN 1"/>
    <property type="match status" value="1"/>
</dbReference>
<dbReference type="Pfam" id="PF02493">
    <property type="entry name" value="MORN"/>
    <property type="match status" value="12"/>
</dbReference>
<evidence type="ECO:0008006" key="5">
    <source>
        <dbReference type="Google" id="ProtNLM"/>
    </source>
</evidence>
<feature type="region of interest" description="Disordered" evidence="2">
    <location>
        <begin position="344"/>
        <end position="387"/>
    </location>
</feature>
<evidence type="ECO:0000313" key="4">
    <source>
        <dbReference type="Proteomes" id="UP000063063"/>
    </source>
</evidence>
<dbReference type="VEuPathDB" id="TriTrypDB:LPMP_351860"/>
<dbReference type="VEuPathDB" id="TriTrypDB:LPAL13_350024600"/>
<dbReference type="SUPFAM" id="SSF82185">
    <property type="entry name" value="Histone H3 K4-specific methyltransferase SET7/9 N-terminal domain"/>
    <property type="match status" value="4"/>
</dbReference>
<gene>
    <name evidence="3" type="ORF">LPMP_351860</name>
</gene>
<dbReference type="KEGG" id="lpan:LPMP_351860"/>
<keyword evidence="1" id="KW-0677">Repeat</keyword>
<evidence type="ECO:0000256" key="2">
    <source>
        <dbReference type="SAM" id="MobiDB-lite"/>
    </source>
</evidence>
<name>A0A088S1Q1_LEIPA</name>
<proteinExistence type="predicted"/>
<feature type="region of interest" description="Disordered" evidence="2">
    <location>
        <begin position="1"/>
        <end position="28"/>
    </location>
</feature>
<evidence type="ECO:0000256" key="1">
    <source>
        <dbReference type="ARBA" id="ARBA00022737"/>
    </source>
</evidence>
<sequence>MLTTTVFPVASSPRSHSMSTSIPLGSQSTKIDPSNPFPADGKVGAQHPVSYFTVALTQPVLVVIRMTESSTASRCALFLSCSCPKPDANNAAWRLISPEPVKQIVLHPADPSYRADMLHIAVHYLEPSGQSHFQLRVRVQSEFFAMWLRTGEGTRAATGAAAGDYVTSVKKVRSAGVSASGKVTAADAAAVLAVPMLRTMLAAPVAQTSGTIATSTGVPFTSLYVGDWRGDQRSGLGFQYYAAPEVMVSQMTLTGGYVKDFEHSSASNNNSSDRDATCTFTSQPAAVAAGVPVAQPLMLLRAFSERHNLPWSAWSIPDTLTPEELARMGFGFCFPSASRMRDDNVGTGLTSDRAAVPSKGPTASSPTGSSSGAGAAALPTTSPTPPVAPYPTAAEGIAALGTAIDAFVVAEIMSGEVDAWQVLPVQPGVEVYAGQWVANRKEGKGAYQWSDRSYVGEWVGGRREGYGLLRRQDGRWYRGQWERHVPHGRGEACLTPGGLLYKGEWRDGRRHGLGALTYPNGMTVHGMWVGDEMHPRVHVMYHDGGTYDGLWDPEKACRQGQGTWTDTQGCKHTYEWQSDIRVGAGQEAYPNGVLMHGVWQAGELVESTYVFPNGDRHVGSLDAILHIREGVGTTVSADGASAYTGAWHQDKRSGHGMQTVQKPPRACKSSEPTASPCVERYEGEWFNDVRSGQGRLTDGDDIYEGQFALNCRDGVGVQHNTRTGSFYQGNWKANRRCGAGTYYSATQGMTYEGIFMHDRLTGLGTATNTAFAEQYTGSWLDGLQHGHGSLRLANGDVLRGVWHRGVPEATATVEYVEAALLADGPHRAEAAVPRYVGGWQDGVREGTGTQVFRDGSVYEGMWHANKQHGHGRRTTASGESVECEWRGGCILDGCVGVARFADGSVYHGHVNVAGVPHGAGVLTYADSTVFDGQFLDGIYQL</sequence>
<dbReference type="EMBL" id="CP009404">
    <property type="protein sequence ID" value="AIO02323.1"/>
    <property type="molecule type" value="Genomic_DNA"/>
</dbReference>
<dbReference type="RefSeq" id="XP_010703123.1">
    <property type="nucleotide sequence ID" value="XM_010704821.1"/>
</dbReference>
<dbReference type="Proteomes" id="UP000063063">
    <property type="component" value="Chromosome 35"/>
</dbReference>
<feature type="region of interest" description="Disordered" evidence="2">
    <location>
        <begin position="649"/>
        <end position="673"/>
    </location>
</feature>
<dbReference type="PANTHER" id="PTHR23084">
    <property type="entry name" value="PHOSPHATIDYLINOSITOL-4-PHOSPHATE 5-KINASE RELATED"/>
    <property type="match status" value="1"/>
</dbReference>
<evidence type="ECO:0000313" key="3">
    <source>
        <dbReference type="EMBL" id="AIO02323.1"/>
    </source>
</evidence>
<dbReference type="Gene3D" id="2.20.110.10">
    <property type="entry name" value="Histone H3 K4-specific methyltransferase SET7/9 N-terminal domain"/>
    <property type="match status" value="4"/>
</dbReference>
<accession>A0A088S1Q1</accession>
<dbReference type="GeneID" id="22579215"/>
<dbReference type="SMART" id="SM00698">
    <property type="entry name" value="MORN"/>
    <property type="match status" value="13"/>
</dbReference>
<dbReference type="eggNOG" id="KOG0229">
    <property type="taxonomic scope" value="Eukaryota"/>
</dbReference>
<reference evidence="3 4" key="1">
    <citation type="journal article" date="2015" name="Sci. Rep.">
        <title>The genome of Leishmania panamensis: insights into genomics of the L. (Viannia) subgenus.</title>
        <authorList>
            <person name="Llanes A."/>
            <person name="Restrepo C.M."/>
            <person name="Vecchio G.D."/>
            <person name="Anguizola F.J."/>
            <person name="Lleonart R."/>
        </authorList>
    </citation>
    <scope>NUCLEOTIDE SEQUENCE [LARGE SCALE GENOMIC DNA]</scope>
    <source>
        <strain evidence="3 4">MHOM/PA/94/PSC-1</strain>
    </source>
</reference>
<dbReference type="OrthoDB" id="270720at2759"/>